<feature type="domain" description="IclR-ED" evidence="5">
    <location>
        <begin position="68"/>
        <end position="250"/>
    </location>
</feature>
<dbReference type="InterPro" id="IPR014757">
    <property type="entry name" value="Tscrpt_reg_IclR_C"/>
</dbReference>
<dbReference type="RefSeq" id="WP_058931620.1">
    <property type="nucleotide sequence ID" value="NZ_CP013747.1"/>
</dbReference>
<dbReference type="AlphaFoldDB" id="A0A0U3FUA8"/>
<dbReference type="PANTHER" id="PTHR30136">
    <property type="entry name" value="HELIX-TURN-HELIX TRANSCRIPTIONAL REGULATOR, ICLR FAMILY"/>
    <property type="match status" value="1"/>
</dbReference>
<dbReference type="SUPFAM" id="SSF46785">
    <property type="entry name" value="Winged helix' DNA-binding domain"/>
    <property type="match status" value="1"/>
</dbReference>
<dbReference type="SUPFAM" id="SSF55781">
    <property type="entry name" value="GAF domain-like"/>
    <property type="match status" value="1"/>
</dbReference>
<feature type="domain" description="HTH iclR-type" evidence="4">
    <location>
        <begin position="8"/>
        <end position="67"/>
    </location>
</feature>
<proteinExistence type="predicted"/>
<dbReference type="GO" id="GO:0003700">
    <property type="term" value="F:DNA-binding transcription factor activity"/>
    <property type="evidence" value="ECO:0007669"/>
    <property type="project" value="TreeGrafter"/>
</dbReference>
<accession>A0A0U3FUA8</accession>
<name>A0A0U3FUA8_9MICC</name>
<evidence type="ECO:0008006" key="8">
    <source>
        <dbReference type="Google" id="ProtNLM"/>
    </source>
</evidence>
<keyword evidence="3" id="KW-0804">Transcription</keyword>
<dbReference type="KEGG" id="psul:AU252_16250"/>
<sequence length="257" mass="27441">MEANPAGARTLERGLSLLDHVAAGAHRLEDITQASGLSRSATHRMLTTLVAGRYLSQQPDHSYHLGIKLLELGTKAEAKISLPDTVQTILAGIAKTTQDTTHLGILSGDDVLYLAKARGHRGIEMASRPGARLRAQNTAMGKALLAAQYGNDEAVRAFDTAAIATPRSIQDVDAFRAVLDRARADGYALDDQENELGITCVAIAIPDLLGRVAAAVSISAPSVHMTPERIQSLVALLQDVQPELSRCLPPGFERAWI</sequence>
<evidence type="ECO:0000313" key="6">
    <source>
        <dbReference type="EMBL" id="ALV42503.1"/>
    </source>
</evidence>
<keyword evidence="2" id="KW-0238">DNA-binding</keyword>
<evidence type="ECO:0000256" key="3">
    <source>
        <dbReference type="ARBA" id="ARBA00023163"/>
    </source>
</evidence>
<dbReference type="InterPro" id="IPR029016">
    <property type="entry name" value="GAF-like_dom_sf"/>
</dbReference>
<reference evidence="6 7" key="1">
    <citation type="submission" date="2015-12" db="EMBL/GenBank/DDBJ databases">
        <authorList>
            <person name="Shamseldin A."/>
            <person name="Moawad H."/>
            <person name="Abd El-Rahim W.M."/>
            <person name="Sadowsky M.J."/>
        </authorList>
    </citation>
    <scope>NUCLEOTIDE SEQUENCE [LARGE SCALE GENOMIC DNA]</scope>
    <source>
        <strain evidence="6 7">Ar51</strain>
    </source>
</reference>
<dbReference type="Gene3D" id="3.30.450.40">
    <property type="match status" value="1"/>
</dbReference>
<dbReference type="InterPro" id="IPR036388">
    <property type="entry name" value="WH-like_DNA-bd_sf"/>
</dbReference>
<dbReference type="Gene3D" id="1.10.10.10">
    <property type="entry name" value="Winged helix-like DNA-binding domain superfamily/Winged helix DNA-binding domain"/>
    <property type="match status" value="1"/>
</dbReference>
<dbReference type="Pfam" id="PF01614">
    <property type="entry name" value="IclR_C"/>
    <property type="match status" value="1"/>
</dbReference>
<dbReference type="GO" id="GO:0045892">
    <property type="term" value="P:negative regulation of DNA-templated transcription"/>
    <property type="evidence" value="ECO:0007669"/>
    <property type="project" value="TreeGrafter"/>
</dbReference>
<dbReference type="InterPro" id="IPR050707">
    <property type="entry name" value="HTH_MetabolicPath_Reg"/>
</dbReference>
<dbReference type="PROSITE" id="PS51078">
    <property type="entry name" value="ICLR_ED"/>
    <property type="match status" value="1"/>
</dbReference>
<dbReference type="SMART" id="SM00346">
    <property type="entry name" value="HTH_ICLR"/>
    <property type="match status" value="1"/>
</dbReference>
<dbReference type="InterPro" id="IPR036390">
    <property type="entry name" value="WH_DNA-bd_sf"/>
</dbReference>
<dbReference type="Proteomes" id="UP000065151">
    <property type="component" value="Chromosome"/>
</dbReference>
<dbReference type="STRING" id="121292.AU252_16250"/>
<dbReference type="PANTHER" id="PTHR30136:SF24">
    <property type="entry name" value="HTH-TYPE TRANSCRIPTIONAL REPRESSOR ALLR"/>
    <property type="match status" value="1"/>
</dbReference>
<evidence type="ECO:0000313" key="7">
    <source>
        <dbReference type="Proteomes" id="UP000065151"/>
    </source>
</evidence>
<protein>
    <recommendedName>
        <fullName evidence="8">IclR family transcriptional regulator</fullName>
    </recommendedName>
</protein>
<dbReference type="GO" id="GO:0003677">
    <property type="term" value="F:DNA binding"/>
    <property type="evidence" value="ECO:0007669"/>
    <property type="project" value="UniProtKB-KW"/>
</dbReference>
<dbReference type="EMBL" id="CP013747">
    <property type="protein sequence ID" value="ALV42503.1"/>
    <property type="molecule type" value="Genomic_DNA"/>
</dbReference>
<evidence type="ECO:0000256" key="1">
    <source>
        <dbReference type="ARBA" id="ARBA00023015"/>
    </source>
</evidence>
<dbReference type="Pfam" id="PF09339">
    <property type="entry name" value="HTH_IclR"/>
    <property type="match status" value="1"/>
</dbReference>
<gene>
    <name evidence="6" type="ORF">AU252_16250</name>
</gene>
<dbReference type="PROSITE" id="PS51077">
    <property type="entry name" value="HTH_ICLR"/>
    <property type="match status" value="1"/>
</dbReference>
<evidence type="ECO:0000256" key="2">
    <source>
        <dbReference type="ARBA" id="ARBA00023125"/>
    </source>
</evidence>
<evidence type="ECO:0000259" key="5">
    <source>
        <dbReference type="PROSITE" id="PS51078"/>
    </source>
</evidence>
<evidence type="ECO:0000259" key="4">
    <source>
        <dbReference type="PROSITE" id="PS51077"/>
    </source>
</evidence>
<organism evidence="6">
    <name type="scientific">Pseudarthrobacter sulfonivorans</name>
    <dbReference type="NCBI Taxonomy" id="121292"/>
    <lineage>
        <taxon>Bacteria</taxon>
        <taxon>Bacillati</taxon>
        <taxon>Actinomycetota</taxon>
        <taxon>Actinomycetes</taxon>
        <taxon>Micrococcales</taxon>
        <taxon>Micrococcaceae</taxon>
        <taxon>Pseudarthrobacter</taxon>
    </lineage>
</organism>
<dbReference type="InterPro" id="IPR005471">
    <property type="entry name" value="Tscrpt_reg_IclR_N"/>
</dbReference>
<keyword evidence="1" id="KW-0805">Transcription regulation</keyword>